<dbReference type="Proteomes" id="UP000278398">
    <property type="component" value="Unassembled WGS sequence"/>
</dbReference>
<evidence type="ECO:0000256" key="1">
    <source>
        <dbReference type="SAM" id="SignalP"/>
    </source>
</evidence>
<dbReference type="PROSITE" id="PS00018">
    <property type="entry name" value="EF_HAND_1"/>
    <property type="match status" value="1"/>
</dbReference>
<feature type="chain" id="PRO_5018619084" evidence="1">
    <location>
        <begin position="18"/>
        <end position="1109"/>
    </location>
</feature>
<feature type="domain" description="Peptidase C14 caspase" evidence="2">
    <location>
        <begin position="877"/>
        <end position="1099"/>
    </location>
</feature>
<dbReference type="InterPro" id="IPR011600">
    <property type="entry name" value="Pept_C14_caspase"/>
</dbReference>
<evidence type="ECO:0000259" key="2">
    <source>
        <dbReference type="Pfam" id="PF00656"/>
    </source>
</evidence>
<dbReference type="InterPro" id="IPR029030">
    <property type="entry name" value="Caspase-like_dom_sf"/>
</dbReference>
<dbReference type="InterPro" id="IPR018247">
    <property type="entry name" value="EF_Hand_1_Ca_BS"/>
</dbReference>
<dbReference type="InterPro" id="IPR011047">
    <property type="entry name" value="Quinoprotein_ADH-like_sf"/>
</dbReference>
<dbReference type="AlphaFoldDB" id="A0A3S0A4L1"/>
<organism evidence="3 4">
    <name type="scientific">Aquibium carbonis</name>
    <dbReference type="NCBI Taxonomy" id="2495581"/>
    <lineage>
        <taxon>Bacteria</taxon>
        <taxon>Pseudomonadati</taxon>
        <taxon>Pseudomonadota</taxon>
        <taxon>Alphaproteobacteria</taxon>
        <taxon>Hyphomicrobiales</taxon>
        <taxon>Phyllobacteriaceae</taxon>
        <taxon>Aquibium</taxon>
    </lineage>
</organism>
<proteinExistence type="predicted"/>
<evidence type="ECO:0000313" key="4">
    <source>
        <dbReference type="Proteomes" id="UP000278398"/>
    </source>
</evidence>
<protein>
    <submittedName>
        <fullName evidence="3">Caspase family protein</fullName>
    </submittedName>
</protein>
<dbReference type="EMBL" id="RWKW01000100">
    <property type="protein sequence ID" value="RST83838.1"/>
    <property type="molecule type" value="Genomic_DNA"/>
</dbReference>
<dbReference type="Pfam" id="PF00656">
    <property type="entry name" value="Peptidase_C14"/>
    <property type="match status" value="1"/>
</dbReference>
<evidence type="ECO:0000313" key="3">
    <source>
        <dbReference type="EMBL" id="RST83838.1"/>
    </source>
</evidence>
<sequence>MLRLLATLLLLVLPVLAGVAPAWSQTGACQVPSTGAKPFEILTGEPGSGAPLTIAWTDPWAAPEACPGARYLVLAMPREVRFSGSGFMALEPGAPAPFGLDFAQDRMRVFIPLHDGDHGAGRLDILPYVTGGLTLDWALAYVPVFLTWAGEPVVAPGESLALELSPGRPRIIVQDPFDVETPTQTILSNDGRFLLEVRTESFRVLNAQTGALVYAGPGFEPNFSPGSRYVHAVGPAIELEEGYSHLRSDLVVVDLYAERPVLRLDGGGGSRSDFVHALHWAWNDSLLFVGHVGAGAVTFRQMLHDDREPVVNAHGCGACTFADGGVAELRGADGVMKLGHGPTGRTFDVVDLIDPSRHRFFDFDALEAPAVPGFGLDDAALVETVDLRSADARSWVLFNPDDDRPPEPVATHRVQDRARIDTAEAARIDDGTGLTRGAAALSKSVGIGAQRRALVRLAEFGVTLRQAPRLLRELTDAQFEALELPEDDSSWDELDYYDDEGEPIEENLRALAARPQNCQAAMPAMVARRLTLDEARTLCAREATALLDEQFDTCTDTEAYVWTLAAAGGVSIIHQRVCRMGSSSAAYGLATFLRHDRDGQRAALLSGHPYLFVSDDWDEDEIELKGILPLFAEAPLAVHALSPNRLAIAGRDRRILVVDPATMDLVSTIRSPSSADDIDLLGLLADGAHMLQLDRDGRFYVYALADGTQTLSGLYVDDELVVMDPDLRYQSTPEGARYVQVKFPGDPVLYSLQNLAAPLKTDRLVEARLGSRARLDAPPAIGRPPQVDLVLQDEARVRLRLSATGGLAGLSVYRDGMRIARTPVSGDRTELEIELPALPETRWFALQATDRKGLSSRTVTLPRTALGTGPAQGRLFVLAVGTDRFDDPGISPLSFAVADARAFAQAFEKPGRYGDVEVETLLDDPDLATTLSARLEAIAARMQPQDTLFLHVAGHGLTDETGRLHLAHRNTRLADLAATALSFDALAGRLAALPGRVMVFLDACHSGAAGTPSNDDAVDVLLRQDRPIAVLAASKGRQFSYESALLRGGAFTGAVVAALARPETDLDGNGVVELDELYAQVKAEVVRATEARQTPWIAQSGFVGPVPLY</sequence>
<dbReference type="SUPFAM" id="SSF52129">
    <property type="entry name" value="Caspase-like"/>
    <property type="match status" value="1"/>
</dbReference>
<dbReference type="RefSeq" id="WP_126702071.1">
    <property type="nucleotide sequence ID" value="NZ_RWKW01000100.1"/>
</dbReference>
<keyword evidence="1" id="KW-0732">Signal</keyword>
<comment type="caution">
    <text evidence="3">The sequence shown here is derived from an EMBL/GenBank/DDBJ whole genome shotgun (WGS) entry which is preliminary data.</text>
</comment>
<dbReference type="SUPFAM" id="SSF50998">
    <property type="entry name" value="Quinoprotein alcohol dehydrogenase-like"/>
    <property type="match status" value="1"/>
</dbReference>
<dbReference type="GO" id="GO:0006508">
    <property type="term" value="P:proteolysis"/>
    <property type="evidence" value="ECO:0007669"/>
    <property type="project" value="InterPro"/>
</dbReference>
<accession>A0A3S0A4L1</accession>
<dbReference type="Gene3D" id="3.40.50.1460">
    <property type="match status" value="1"/>
</dbReference>
<dbReference type="GO" id="GO:0004197">
    <property type="term" value="F:cysteine-type endopeptidase activity"/>
    <property type="evidence" value="ECO:0007669"/>
    <property type="project" value="InterPro"/>
</dbReference>
<dbReference type="OrthoDB" id="7782582at2"/>
<gene>
    <name evidence="3" type="ORF">EJC49_21945</name>
</gene>
<name>A0A3S0A4L1_9HYPH</name>
<feature type="signal peptide" evidence="1">
    <location>
        <begin position="1"/>
        <end position="17"/>
    </location>
</feature>
<keyword evidence="4" id="KW-1185">Reference proteome</keyword>
<reference evidence="3 4" key="1">
    <citation type="submission" date="2018-12" db="EMBL/GenBank/DDBJ databases">
        <title>Mesorhizobium carbonis sp. nov., isolated from coal mine water.</title>
        <authorList>
            <person name="Xin W."/>
            <person name="Xu Z."/>
            <person name="Xiang F."/>
            <person name="Zhang J."/>
            <person name="Xi L."/>
            <person name="Liu J."/>
        </authorList>
    </citation>
    <scope>NUCLEOTIDE SEQUENCE [LARGE SCALE GENOMIC DNA]</scope>
    <source>
        <strain evidence="3 4">B2.3</strain>
    </source>
</reference>